<dbReference type="Gene3D" id="1.25.40.10">
    <property type="entry name" value="Tetratricopeptide repeat domain"/>
    <property type="match status" value="1"/>
</dbReference>
<feature type="domain" description="OmpR/PhoB-type" evidence="7">
    <location>
        <begin position="1"/>
        <end position="101"/>
    </location>
</feature>
<evidence type="ECO:0000256" key="2">
    <source>
        <dbReference type="ARBA" id="ARBA00023015"/>
    </source>
</evidence>
<accession>A0ABW6SM98</accession>
<feature type="DNA-binding region" description="OmpR/PhoB-type" evidence="5">
    <location>
        <begin position="1"/>
        <end position="101"/>
    </location>
</feature>
<dbReference type="Gene3D" id="3.40.50.300">
    <property type="entry name" value="P-loop containing nucleotide triphosphate hydrolases"/>
    <property type="match status" value="1"/>
</dbReference>
<keyword evidence="2" id="KW-0805">Transcription regulation</keyword>
<feature type="compositionally biased region" description="Basic and acidic residues" evidence="6">
    <location>
        <begin position="261"/>
        <end position="272"/>
    </location>
</feature>
<evidence type="ECO:0000259" key="7">
    <source>
        <dbReference type="PROSITE" id="PS51755"/>
    </source>
</evidence>
<reference evidence="8 9" key="1">
    <citation type="submission" date="2024-10" db="EMBL/GenBank/DDBJ databases">
        <title>The Natural Products Discovery Center: Release of the First 8490 Sequenced Strains for Exploring Actinobacteria Biosynthetic Diversity.</title>
        <authorList>
            <person name="Kalkreuter E."/>
            <person name="Kautsar S.A."/>
            <person name="Yang D."/>
            <person name="Bader C.D."/>
            <person name="Teijaro C.N."/>
            <person name="Fluegel L."/>
            <person name="Davis C.M."/>
            <person name="Simpson J.R."/>
            <person name="Lauterbach L."/>
            <person name="Steele A.D."/>
            <person name="Gui C."/>
            <person name="Meng S."/>
            <person name="Li G."/>
            <person name="Viehrig K."/>
            <person name="Ye F."/>
            <person name="Su P."/>
            <person name="Kiefer A.F."/>
            <person name="Nichols A."/>
            <person name="Cepeda A.J."/>
            <person name="Yan W."/>
            <person name="Fan B."/>
            <person name="Jiang Y."/>
            <person name="Adhikari A."/>
            <person name="Zheng C.-J."/>
            <person name="Schuster L."/>
            <person name="Cowan T.M."/>
            <person name="Smanski M.J."/>
            <person name="Chevrette M.G."/>
            <person name="De Carvalho L.P.S."/>
            <person name="Shen B."/>
        </authorList>
    </citation>
    <scope>NUCLEOTIDE SEQUENCE [LARGE SCALE GENOMIC DNA]</scope>
    <source>
        <strain evidence="8 9">NPDC002173</strain>
    </source>
</reference>
<dbReference type="InterPro" id="IPR002182">
    <property type="entry name" value="NB-ARC"/>
</dbReference>
<dbReference type="Gene3D" id="1.10.10.10">
    <property type="entry name" value="Winged helix-like DNA-binding domain superfamily/Winged helix DNA-binding domain"/>
    <property type="match status" value="1"/>
</dbReference>
<dbReference type="Pfam" id="PF00486">
    <property type="entry name" value="Trans_reg_C"/>
    <property type="match status" value="1"/>
</dbReference>
<feature type="region of interest" description="Disordered" evidence="6">
    <location>
        <begin position="258"/>
        <end position="281"/>
    </location>
</feature>
<dbReference type="PRINTS" id="PR00364">
    <property type="entry name" value="DISEASERSIST"/>
</dbReference>
<dbReference type="SMART" id="SM01043">
    <property type="entry name" value="BTAD"/>
    <property type="match status" value="1"/>
</dbReference>
<dbReference type="PANTHER" id="PTHR35807:SF1">
    <property type="entry name" value="TRANSCRIPTIONAL REGULATOR REDD"/>
    <property type="match status" value="1"/>
</dbReference>
<evidence type="ECO:0000256" key="4">
    <source>
        <dbReference type="ARBA" id="ARBA00023163"/>
    </source>
</evidence>
<evidence type="ECO:0000256" key="3">
    <source>
        <dbReference type="ARBA" id="ARBA00023125"/>
    </source>
</evidence>
<evidence type="ECO:0000256" key="5">
    <source>
        <dbReference type="PROSITE-ProRule" id="PRU01091"/>
    </source>
</evidence>
<keyword evidence="9" id="KW-1185">Reference proteome</keyword>
<organism evidence="8 9">
    <name type="scientific">Microtetraspora malaysiensis</name>
    <dbReference type="NCBI Taxonomy" id="161358"/>
    <lineage>
        <taxon>Bacteria</taxon>
        <taxon>Bacillati</taxon>
        <taxon>Actinomycetota</taxon>
        <taxon>Actinomycetes</taxon>
        <taxon>Streptosporangiales</taxon>
        <taxon>Streptosporangiaceae</taxon>
        <taxon>Microtetraspora</taxon>
    </lineage>
</organism>
<evidence type="ECO:0000256" key="1">
    <source>
        <dbReference type="ARBA" id="ARBA00005820"/>
    </source>
</evidence>
<keyword evidence="4" id="KW-0804">Transcription</keyword>
<dbReference type="EMBL" id="JBIASD010000005">
    <property type="protein sequence ID" value="MFF3666106.1"/>
    <property type="molecule type" value="Genomic_DNA"/>
</dbReference>
<evidence type="ECO:0000256" key="6">
    <source>
        <dbReference type="SAM" id="MobiDB-lite"/>
    </source>
</evidence>
<gene>
    <name evidence="8" type="ORF">ACFYXI_10975</name>
</gene>
<evidence type="ECO:0000313" key="8">
    <source>
        <dbReference type="EMBL" id="MFF3666106.1"/>
    </source>
</evidence>
<dbReference type="InterPro" id="IPR016032">
    <property type="entry name" value="Sig_transdc_resp-reg_C-effctor"/>
</dbReference>
<dbReference type="InterPro" id="IPR005158">
    <property type="entry name" value="BTAD"/>
</dbReference>
<dbReference type="SUPFAM" id="SSF52540">
    <property type="entry name" value="P-loop containing nucleoside triphosphate hydrolases"/>
    <property type="match status" value="1"/>
</dbReference>
<comment type="caution">
    <text evidence="8">The sequence shown here is derived from an EMBL/GenBank/DDBJ whole genome shotgun (WGS) entry which is preliminary data.</text>
</comment>
<dbReference type="InterPro" id="IPR011990">
    <property type="entry name" value="TPR-like_helical_dom_sf"/>
</dbReference>
<keyword evidence="3 5" id="KW-0238">DNA-binding</keyword>
<dbReference type="InterPro" id="IPR001867">
    <property type="entry name" value="OmpR/PhoB-type_DNA-bd"/>
</dbReference>
<comment type="similarity">
    <text evidence="1">Belongs to the AfsR/DnrI/RedD regulatory family.</text>
</comment>
<dbReference type="PROSITE" id="PS51755">
    <property type="entry name" value="OMPR_PHOB"/>
    <property type="match status" value="1"/>
</dbReference>
<dbReference type="InterPro" id="IPR051677">
    <property type="entry name" value="AfsR-DnrI-RedD_regulator"/>
</dbReference>
<dbReference type="InterPro" id="IPR003593">
    <property type="entry name" value="AAA+_ATPase"/>
</dbReference>
<dbReference type="Pfam" id="PF03704">
    <property type="entry name" value="BTAD"/>
    <property type="match status" value="1"/>
</dbReference>
<dbReference type="Pfam" id="PF00931">
    <property type="entry name" value="NB-ARC"/>
    <property type="match status" value="1"/>
</dbReference>
<dbReference type="SUPFAM" id="SSF48452">
    <property type="entry name" value="TPR-like"/>
    <property type="match status" value="1"/>
</dbReference>
<dbReference type="InterPro" id="IPR036388">
    <property type="entry name" value="WH-like_DNA-bd_sf"/>
</dbReference>
<sequence length="619" mass="66627">MILDKIGPAYDFQILGPLQVRVDGTALTLPARHPRMLLAVLLLHNGEILPEGRLLEQVWGHGVGSTIALRTAVSRLRSWLRDKAGGVAEVEHVGGGYRLRLPGRFLDAARFRAALAADFDAPGTDPHQRLAALMGALELWHGSVLDGAPEGVREESEVRALEDEHALCLQRLAALAISVQMPELVLPRARALARTRPFDEPLHTRLIELHAACGRPAEALMEYERLRSRLAEELGIAPSADAQHAYLTVLNQDLPSSGSLDRSHAVSRDHQVVPRQTPPDIADFTGRNKAVAVLLDHLCGLLDDASRTTAPVAGITGPAGAGKTALAVHIAHRIEAAYADGQLYADLRGADIPESPARVLGRFLRALGVAKNAVPDDPAERTALYRSLVSGRRMLVVLDDAADEAQVRPLLPGAPTCGVLMTSRSRLVGVGGARIVEIDRFDADHAIQLLSAVVGHERVTAEPAAAAELVALCDRLPLAVRVCAARLAARPHWPLEGLVALLRDEHRRLDELSVADLAVRDGLRQSYARMRKEVRPTLARLARLGRGEFTTGTVAAVCGLDHGSAVDHLGILVEARFVSVVDTGQAGRFHYRVDDLARLFVLHPGSAGLESSEGLHIHS</sequence>
<dbReference type="CDD" id="cd15831">
    <property type="entry name" value="BTAD"/>
    <property type="match status" value="1"/>
</dbReference>
<name>A0ABW6SM98_9ACTN</name>
<dbReference type="PANTHER" id="PTHR35807">
    <property type="entry name" value="TRANSCRIPTIONAL REGULATOR REDD-RELATED"/>
    <property type="match status" value="1"/>
</dbReference>
<evidence type="ECO:0000313" key="9">
    <source>
        <dbReference type="Proteomes" id="UP001602013"/>
    </source>
</evidence>
<dbReference type="Proteomes" id="UP001602013">
    <property type="component" value="Unassembled WGS sequence"/>
</dbReference>
<dbReference type="SUPFAM" id="SSF46894">
    <property type="entry name" value="C-terminal effector domain of the bipartite response regulators"/>
    <property type="match status" value="1"/>
</dbReference>
<dbReference type="SMART" id="SM00382">
    <property type="entry name" value="AAA"/>
    <property type="match status" value="1"/>
</dbReference>
<protein>
    <submittedName>
        <fullName evidence="8">BTAD domain-containing putative transcriptional regulator</fullName>
    </submittedName>
</protein>
<dbReference type="SMART" id="SM00862">
    <property type="entry name" value="Trans_reg_C"/>
    <property type="match status" value="1"/>
</dbReference>
<proteinExistence type="inferred from homology"/>
<dbReference type="InterPro" id="IPR027417">
    <property type="entry name" value="P-loop_NTPase"/>
</dbReference>
<dbReference type="RefSeq" id="WP_387410435.1">
    <property type="nucleotide sequence ID" value="NZ_JBIASD010000005.1"/>
</dbReference>